<comment type="caution">
    <text evidence="1">The sequence shown here is derived from an EMBL/GenBank/DDBJ whole genome shotgun (WGS) entry which is preliminary data.</text>
</comment>
<reference evidence="1" key="1">
    <citation type="submission" date="2020-05" db="EMBL/GenBank/DDBJ databases">
        <title>WGS assembly of Panicum virgatum.</title>
        <authorList>
            <person name="Lovell J.T."/>
            <person name="Jenkins J."/>
            <person name="Shu S."/>
            <person name="Juenger T.E."/>
            <person name="Schmutz J."/>
        </authorList>
    </citation>
    <scope>NUCLEOTIDE SEQUENCE</scope>
    <source>
        <strain evidence="1">AP13</strain>
    </source>
</reference>
<evidence type="ECO:0000313" key="2">
    <source>
        <dbReference type="Proteomes" id="UP000823388"/>
    </source>
</evidence>
<gene>
    <name evidence="1" type="ORF">PVAP13_9NG419014</name>
</gene>
<proteinExistence type="predicted"/>
<accession>A0A8T0MVK7</accession>
<evidence type="ECO:0000313" key="1">
    <source>
        <dbReference type="EMBL" id="KAG2538816.1"/>
    </source>
</evidence>
<protein>
    <submittedName>
        <fullName evidence="1">Uncharacterized protein</fullName>
    </submittedName>
</protein>
<name>A0A8T0MVK7_PANVG</name>
<dbReference type="AlphaFoldDB" id="A0A8T0MVK7"/>
<sequence length="225" mass="23794">MEGNGAWSSTATTALVPVPRAFANLRAALDLAPSLVEVEQALNSMELHLRRAASPPGQDNAPLAAAIELGSDAPSSPVARATPSTPLAAEAAAVPGVEALFTTPVAPVLLAPASRRPRQRRTFDLTAVRRSARLAKKPVFTAEVRAQRNLLRKLGVPVEELAPIEEVLQEFIAMFRGPLPEHIMAAMTAIFDLDDDDADMLDDALIQHAGTACADLVLVDDVSLA</sequence>
<dbReference type="Proteomes" id="UP000823388">
    <property type="component" value="Chromosome 9N"/>
</dbReference>
<keyword evidence="2" id="KW-1185">Reference proteome</keyword>
<dbReference type="EMBL" id="CM029054">
    <property type="protein sequence ID" value="KAG2538816.1"/>
    <property type="molecule type" value="Genomic_DNA"/>
</dbReference>
<organism evidence="1 2">
    <name type="scientific">Panicum virgatum</name>
    <name type="common">Blackwell switchgrass</name>
    <dbReference type="NCBI Taxonomy" id="38727"/>
    <lineage>
        <taxon>Eukaryota</taxon>
        <taxon>Viridiplantae</taxon>
        <taxon>Streptophyta</taxon>
        <taxon>Embryophyta</taxon>
        <taxon>Tracheophyta</taxon>
        <taxon>Spermatophyta</taxon>
        <taxon>Magnoliopsida</taxon>
        <taxon>Liliopsida</taxon>
        <taxon>Poales</taxon>
        <taxon>Poaceae</taxon>
        <taxon>PACMAD clade</taxon>
        <taxon>Panicoideae</taxon>
        <taxon>Panicodae</taxon>
        <taxon>Paniceae</taxon>
        <taxon>Panicinae</taxon>
        <taxon>Panicum</taxon>
        <taxon>Panicum sect. Hiantes</taxon>
    </lineage>
</organism>